<name>A0ABD3LPG0_EUCGL</name>
<dbReference type="EMBL" id="JBJKBG010000002">
    <property type="protein sequence ID" value="KAL3750240.1"/>
    <property type="molecule type" value="Genomic_DNA"/>
</dbReference>
<dbReference type="Proteomes" id="UP001634007">
    <property type="component" value="Unassembled WGS sequence"/>
</dbReference>
<feature type="region of interest" description="Disordered" evidence="1">
    <location>
        <begin position="1"/>
        <end position="92"/>
    </location>
</feature>
<feature type="region of interest" description="Disordered" evidence="1">
    <location>
        <begin position="160"/>
        <end position="179"/>
    </location>
</feature>
<evidence type="ECO:0000313" key="3">
    <source>
        <dbReference type="Proteomes" id="UP001634007"/>
    </source>
</evidence>
<keyword evidence="3" id="KW-1185">Reference proteome</keyword>
<comment type="caution">
    <text evidence="2">The sequence shown here is derived from an EMBL/GenBank/DDBJ whole genome shotgun (WGS) entry which is preliminary data.</text>
</comment>
<reference evidence="2 3" key="1">
    <citation type="submission" date="2024-11" db="EMBL/GenBank/DDBJ databases">
        <title>Chromosome-level genome assembly of Eucalyptus globulus Labill. provides insights into its genome evolution.</title>
        <authorList>
            <person name="Li X."/>
        </authorList>
    </citation>
    <scope>NUCLEOTIDE SEQUENCE [LARGE SCALE GENOMIC DNA]</scope>
    <source>
        <strain evidence="2">CL2024</strain>
        <tissue evidence="2">Fresh tender leaves</tissue>
    </source>
</reference>
<evidence type="ECO:0000313" key="2">
    <source>
        <dbReference type="EMBL" id="KAL3750240.1"/>
    </source>
</evidence>
<feature type="compositionally biased region" description="Pro residues" evidence="1">
    <location>
        <begin position="78"/>
        <end position="92"/>
    </location>
</feature>
<sequence>MYSHGRQRTSPNPPNTTKIRPRSSSPLSSSLRSSLSGSFSSTFASIPSTPTLQYLPRSTSLFTTPPRAAHAPPSTSKPHPPPKVQFQPPPPLPPLNIYTDMCPRVPNHQFIAEMIFHARLENHPSRVHDPTRASLFHAGLHVSSMFRDALAGHVQSLPTWRRPGPLPGPNGMGAELSRE</sequence>
<evidence type="ECO:0000256" key="1">
    <source>
        <dbReference type="SAM" id="MobiDB-lite"/>
    </source>
</evidence>
<feature type="compositionally biased region" description="Low complexity" evidence="1">
    <location>
        <begin position="22"/>
        <end position="51"/>
    </location>
</feature>
<proteinExistence type="predicted"/>
<accession>A0ABD3LPG0</accession>
<organism evidence="2 3">
    <name type="scientific">Eucalyptus globulus</name>
    <name type="common">Tasmanian blue gum</name>
    <dbReference type="NCBI Taxonomy" id="34317"/>
    <lineage>
        <taxon>Eukaryota</taxon>
        <taxon>Viridiplantae</taxon>
        <taxon>Streptophyta</taxon>
        <taxon>Embryophyta</taxon>
        <taxon>Tracheophyta</taxon>
        <taxon>Spermatophyta</taxon>
        <taxon>Magnoliopsida</taxon>
        <taxon>eudicotyledons</taxon>
        <taxon>Gunneridae</taxon>
        <taxon>Pentapetalae</taxon>
        <taxon>rosids</taxon>
        <taxon>malvids</taxon>
        <taxon>Myrtales</taxon>
        <taxon>Myrtaceae</taxon>
        <taxon>Myrtoideae</taxon>
        <taxon>Eucalypteae</taxon>
        <taxon>Eucalyptus</taxon>
    </lineage>
</organism>
<gene>
    <name evidence="2" type="ORF">ACJRO7_011261</name>
</gene>
<protein>
    <submittedName>
        <fullName evidence="2">Uncharacterized protein</fullName>
    </submittedName>
</protein>
<dbReference type="AlphaFoldDB" id="A0ABD3LPG0"/>